<proteinExistence type="predicted"/>
<dbReference type="InterPro" id="IPR001173">
    <property type="entry name" value="Glyco_trans_2-like"/>
</dbReference>
<dbReference type="GO" id="GO:0016758">
    <property type="term" value="F:hexosyltransferase activity"/>
    <property type="evidence" value="ECO:0007669"/>
    <property type="project" value="UniProtKB-ARBA"/>
</dbReference>
<protein>
    <submittedName>
        <fullName evidence="2">Glycosyltransferase family 2 protein</fullName>
    </submittedName>
</protein>
<dbReference type="InterPro" id="IPR029044">
    <property type="entry name" value="Nucleotide-diphossugar_trans"/>
</dbReference>
<dbReference type="AlphaFoldDB" id="A0A7X2T2I6"/>
<dbReference type="PANTHER" id="PTHR22916:SF3">
    <property type="entry name" value="UDP-GLCNAC:BETAGAL BETA-1,3-N-ACETYLGLUCOSAMINYLTRANSFERASE-LIKE PROTEIN 1"/>
    <property type="match status" value="1"/>
</dbReference>
<dbReference type="Gene3D" id="3.90.550.10">
    <property type="entry name" value="Spore Coat Polysaccharide Biosynthesis Protein SpsA, Chain A"/>
    <property type="match status" value="1"/>
</dbReference>
<evidence type="ECO:0000259" key="1">
    <source>
        <dbReference type="Pfam" id="PF00535"/>
    </source>
</evidence>
<accession>A0A7X2T2I6</accession>
<dbReference type="RefSeq" id="WP_154459019.1">
    <property type="nucleotide sequence ID" value="NZ_VUMM01000001.1"/>
</dbReference>
<name>A0A7X2T2I6_9FIRM</name>
<keyword evidence="2" id="KW-0808">Transferase</keyword>
<evidence type="ECO:0000313" key="2">
    <source>
        <dbReference type="EMBL" id="MSS00544.1"/>
    </source>
</evidence>
<dbReference type="PANTHER" id="PTHR22916">
    <property type="entry name" value="GLYCOSYLTRANSFERASE"/>
    <property type="match status" value="1"/>
</dbReference>
<reference evidence="2 3" key="1">
    <citation type="submission" date="2019-08" db="EMBL/GenBank/DDBJ databases">
        <title>In-depth cultivation of the pig gut microbiome towards novel bacterial diversity and tailored functional studies.</title>
        <authorList>
            <person name="Wylensek D."/>
            <person name="Hitch T.C.A."/>
            <person name="Clavel T."/>
        </authorList>
    </citation>
    <scope>NUCLEOTIDE SEQUENCE [LARGE SCALE GENOMIC DNA]</scope>
    <source>
        <strain evidence="2 3">LKV-178-WT-2G</strain>
    </source>
</reference>
<organism evidence="2 3">
    <name type="scientific">Floccifex porci</name>
    <dbReference type="NCBI Taxonomy" id="2606629"/>
    <lineage>
        <taxon>Bacteria</taxon>
        <taxon>Bacillati</taxon>
        <taxon>Bacillota</taxon>
        <taxon>Erysipelotrichia</taxon>
        <taxon>Erysipelotrichales</taxon>
        <taxon>Erysipelotrichaceae</taxon>
        <taxon>Floccifex</taxon>
    </lineage>
</organism>
<gene>
    <name evidence="2" type="ORF">FYJ50_00180</name>
</gene>
<dbReference type="EMBL" id="VUMM01000001">
    <property type="protein sequence ID" value="MSS00544.1"/>
    <property type="molecule type" value="Genomic_DNA"/>
</dbReference>
<evidence type="ECO:0000313" key="3">
    <source>
        <dbReference type="Proteomes" id="UP000470082"/>
    </source>
</evidence>
<sequence length="345" mass="41192">MYDVSIIIPVYNSVKYLEIALKSILDQDYESFEIILVDDGSTDGSEIVCDQFSNKYSNISVLHKKNGGMCSARNAGMRIAKGKYIMFCDNDDIYLPNILKDNLSLAKKYDADIVKFSRLRIHVDDENITEESYIYKYNFSIFKDEEVIKNYRIARNISSGVWCNVYKKSIIDNYSIQFPEDFRFGYEDMFFNIKYYQYVKKMILNPKVYYHWIQRDTHSTTKKFSENFLYALEKCLEEEYQFILDKNIQNICPGSWEDILTNYYVMGYYLALLNPKAPYTKKEKLKKCKEYREKKCFNQLNKMSLTNLKKIDYKRYLILKLFLKNQHLLNFLIIDFYSKHISKIV</sequence>
<dbReference type="Pfam" id="PF00535">
    <property type="entry name" value="Glycos_transf_2"/>
    <property type="match status" value="1"/>
</dbReference>
<dbReference type="SUPFAM" id="SSF53448">
    <property type="entry name" value="Nucleotide-diphospho-sugar transferases"/>
    <property type="match status" value="1"/>
</dbReference>
<dbReference type="Proteomes" id="UP000470082">
    <property type="component" value="Unassembled WGS sequence"/>
</dbReference>
<feature type="domain" description="Glycosyltransferase 2-like" evidence="1">
    <location>
        <begin position="5"/>
        <end position="136"/>
    </location>
</feature>
<keyword evidence="3" id="KW-1185">Reference proteome</keyword>
<dbReference type="CDD" id="cd00761">
    <property type="entry name" value="Glyco_tranf_GTA_type"/>
    <property type="match status" value="1"/>
</dbReference>
<comment type="caution">
    <text evidence="2">The sequence shown here is derived from an EMBL/GenBank/DDBJ whole genome shotgun (WGS) entry which is preliminary data.</text>
</comment>